<feature type="domain" description="HTH La-type RNA-binding" evidence="6">
    <location>
        <begin position="212"/>
        <end position="301"/>
    </location>
</feature>
<accession>A0A7J5ZF06</accession>
<feature type="repeat" description="ANK" evidence="3">
    <location>
        <begin position="971"/>
        <end position="1003"/>
    </location>
</feature>
<dbReference type="Proteomes" id="UP000518266">
    <property type="component" value="Unassembled WGS sequence"/>
</dbReference>
<evidence type="ECO:0000256" key="3">
    <source>
        <dbReference type="PROSITE-ProRule" id="PRU00023"/>
    </source>
</evidence>
<dbReference type="CDD" id="cd08035">
    <property type="entry name" value="LARP_4"/>
    <property type="match status" value="1"/>
</dbReference>
<dbReference type="SUPFAM" id="SSF46785">
    <property type="entry name" value="Winged helix' DNA-binding domain"/>
    <property type="match status" value="1"/>
</dbReference>
<dbReference type="AlphaFoldDB" id="A0A7J5ZF06"/>
<feature type="compositionally biased region" description="Basic residues" evidence="5">
    <location>
        <begin position="561"/>
        <end position="573"/>
    </location>
</feature>
<comment type="caution">
    <text evidence="7">The sequence shown here is derived from an EMBL/GenBank/DDBJ whole genome shotgun (WGS) entry which is preliminary data.</text>
</comment>
<feature type="compositionally biased region" description="Basic and acidic residues" evidence="5">
    <location>
        <begin position="38"/>
        <end position="64"/>
    </location>
</feature>
<sequence>MVFAEVTENPRWQPGRRRTVCACARKGACPQCPLRSPVEQERTGLTAEHSRRFGKERWWQAGERDGEEVSQERLMSSDQSGEPPLLQEDPGPETGGKDEAPLGSDGGSGGMVTSKGAGLNPNAKVWQEMPVAPSEAVTNSPHWPPADISEGYSEPSSAGCKPFTVGFTALDDSGSSATAEIAVNGMDPPELGFSPAESTTGTPDSKPEEPPQISSENLRESLKKELEFYFSRENLSKDLYLMSQMDSDQFVPIWTIASMEGIKVLTTDMDFILDVLRSSPMVQVDEKGEKVRPNHKRCIIILREVPETTPVEEVEALFKNDNCPKVISVEFAHNNNWYITFQSDTDAQQVMQSEMSLRGLFSVNHAYKYLREEVKTFQGKPIMARIKAINTFFAKNGYRSMDSSLYAQQSQSQSQYSSPLYMQHVYPQQQYPVYGIVPPTWTTSPTPYFETPLAPFPNSSFVNGFGSAGHYKTGSNSLNITRPFNRNRNHVKPQVRTGEVTSASVTPVPLESLTGLRSPQPPAPLATLPVQAASDLSSAFSHLSSSSSSLDPSDDSGMAGRGRRSTTYRGTRRRREDDRIARPVPLTEIKVSQPKFDLAATNFPPLPGCVVSTQGEPVLENRMSDVVRGLYRDKTEQANKEATVSPASGPPPVTEEAVAVSSPALPAAKPAALPLGPPVPGIPRQEKRVERAEPPAPKAAPRTPVQTTVIPPPTTQPVPNPRPQPPAAAAAAPVAAAPVTSTPATPSTPAPAAAPPSQRHTGATQAQLRRVSTGTASGQPLRELRVNKAEDQGSGSVAGDKQEKVHDREGGWECKESRPPRDRDSQGYYRSNGPRGNGGLKFREQRRPPPARRSSPQGGYRHTGKEQNIPPVSPNIQSKYSLSERLIRTIAAIRSFPHDNVEDLIRKGADVNRMHGTLKPLHCACMVADADCVNALDGYNRTALHYAAEKDESCVELLLEYGALPNALDGNKDTPLHWAAFKDNPECVRALLESGASPNARDYNNDTPLSWAAMKGNLDSVKVLLDYGAQVHVTNLKGQTPISRLVALLARGLGTEQEEECLELLCRAAGRFEIRRADGTLPKELSKDPQLLARLTNMVSQAPTLRSLSRCAIRQSLGSSSSPLL</sequence>
<evidence type="ECO:0000259" key="6">
    <source>
        <dbReference type="PROSITE" id="PS50961"/>
    </source>
</evidence>
<keyword evidence="8" id="KW-1185">Reference proteome</keyword>
<evidence type="ECO:0000256" key="1">
    <source>
        <dbReference type="ARBA" id="ARBA00022553"/>
    </source>
</evidence>
<evidence type="ECO:0000313" key="8">
    <source>
        <dbReference type="Proteomes" id="UP000518266"/>
    </source>
</evidence>
<dbReference type="Pfam" id="PF12796">
    <property type="entry name" value="Ank_2"/>
    <property type="match status" value="1"/>
</dbReference>
<gene>
    <name evidence="7" type="ORF">F7725_000640</name>
</gene>
<feature type="compositionally biased region" description="Low complexity" evidence="5">
    <location>
        <begin position="699"/>
        <end position="709"/>
    </location>
</feature>
<feature type="region of interest" description="Disordered" evidence="5">
    <location>
        <begin position="636"/>
        <end position="876"/>
    </location>
</feature>
<evidence type="ECO:0000256" key="2">
    <source>
        <dbReference type="ARBA" id="ARBA00022884"/>
    </source>
</evidence>
<feature type="compositionally biased region" description="Basic and acidic residues" evidence="5">
    <location>
        <begin position="800"/>
        <end position="825"/>
    </location>
</feature>
<dbReference type="InterPro" id="IPR002110">
    <property type="entry name" value="Ankyrin_rpt"/>
</dbReference>
<dbReference type="InterPro" id="IPR058699">
    <property type="entry name" value="RRM_LARP4/4B"/>
</dbReference>
<dbReference type="Pfam" id="PF26088">
    <property type="entry name" value="RRM_LARP4"/>
    <property type="match status" value="2"/>
</dbReference>
<feature type="compositionally biased region" description="Pro residues" evidence="5">
    <location>
        <begin position="710"/>
        <end position="726"/>
    </location>
</feature>
<dbReference type="Gene3D" id="1.25.40.20">
    <property type="entry name" value="Ankyrin repeat-containing domain"/>
    <property type="match status" value="2"/>
</dbReference>
<feature type="compositionally biased region" description="Low complexity" evidence="5">
    <location>
        <begin position="657"/>
        <end position="674"/>
    </location>
</feature>
<feature type="compositionally biased region" description="Polar residues" evidence="5">
    <location>
        <begin position="760"/>
        <end position="778"/>
    </location>
</feature>
<feature type="compositionally biased region" description="Low complexity" evidence="5">
    <location>
        <begin position="727"/>
        <end position="745"/>
    </location>
</feature>
<feature type="repeat" description="ANK" evidence="3">
    <location>
        <begin position="1004"/>
        <end position="1036"/>
    </location>
</feature>
<dbReference type="GO" id="GO:0045727">
    <property type="term" value="P:positive regulation of translation"/>
    <property type="evidence" value="ECO:0007669"/>
    <property type="project" value="TreeGrafter"/>
</dbReference>
<feature type="compositionally biased region" description="Low complexity" evidence="5">
    <location>
        <begin position="542"/>
        <end position="551"/>
    </location>
</feature>
<feature type="region of interest" description="Disordered" evidence="5">
    <location>
        <begin position="542"/>
        <end position="581"/>
    </location>
</feature>
<keyword evidence="2 4" id="KW-0694">RNA-binding</keyword>
<evidence type="ECO:0000256" key="5">
    <source>
        <dbReference type="SAM" id="MobiDB-lite"/>
    </source>
</evidence>
<dbReference type="PROSITE" id="PS50297">
    <property type="entry name" value="ANK_REP_REGION"/>
    <property type="match status" value="2"/>
</dbReference>
<dbReference type="SMART" id="SM00248">
    <property type="entry name" value="ANK"/>
    <property type="match status" value="4"/>
</dbReference>
<evidence type="ECO:0000313" key="7">
    <source>
        <dbReference type="EMBL" id="KAF3860385.1"/>
    </source>
</evidence>
<dbReference type="SMART" id="SM00715">
    <property type="entry name" value="LA"/>
    <property type="match status" value="1"/>
</dbReference>
<dbReference type="GO" id="GO:0003730">
    <property type="term" value="F:mRNA 3'-UTR binding"/>
    <property type="evidence" value="ECO:0007669"/>
    <property type="project" value="TreeGrafter"/>
</dbReference>
<dbReference type="Gene3D" id="1.10.10.10">
    <property type="entry name" value="Winged helix-like DNA-binding domain superfamily/Winged helix DNA-binding domain"/>
    <property type="match status" value="1"/>
</dbReference>
<dbReference type="SUPFAM" id="SSF48403">
    <property type="entry name" value="Ankyrin repeat"/>
    <property type="match status" value="1"/>
</dbReference>
<feature type="region of interest" description="Disordered" evidence="5">
    <location>
        <begin position="185"/>
        <end position="217"/>
    </location>
</feature>
<dbReference type="EMBL" id="JAAKFY010000002">
    <property type="protein sequence ID" value="KAF3860385.1"/>
    <property type="molecule type" value="Genomic_DNA"/>
</dbReference>
<evidence type="ECO:0000256" key="4">
    <source>
        <dbReference type="PROSITE-ProRule" id="PRU00332"/>
    </source>
</evidence>
<dbReference type="InterPro" id="IPR036388">
    <property type="entry name" value="WH-like_DNA-bd_sf"/>
</dbReference>
<feature type="compositionally biased region" description="Basic and acidic residues" evidence="5">
    <location>
        <begin position="782"/>
        <end position="791"/>
    </location>
</feature>
<dbReference type="PANTHER" id="PTHR22792:SF48">
    <property type="entry name" value="LA-RELATED PROTEIN 4"/>
    <property type="match status" value="1"/>
</dbReference>
<name>A0A7J5ZF06_DISMA</name>
<dbReference type="InterPro" id="IPR036390">
    <property type="entry name" value="WH_DNA-bd_sf"/>
</dbReference>
<keyword evidence="3" id="KW-0040">ANK repeat</keyword>
<dbReference type="PANTHER" id="PTHR22792">
    <property type="entry name" value="LUPUS LA PROTEIN-RELATED"/>
    <property type="match status" value="1"/>
</dbReference>
<reference evidence="7 8" key="1">
    <citation type="submission" date="2020-03" db="EMBL/GenBank/DDBJ databases">
        <title>Dissostichus mawsoni Genome sequencing and assembly.</title>
        <authorList>
            <person name="Park H."/>
        </authorList>
    </citation>
    <scope>NUCLEOTIDE SEQUENCE [LARGE SCALE GENOMIC DNA]</scope>
    <source>
        <strain evidence="7">DM0001</strain>
        <tissue evidence="7">Muscle</tissue>
    </source>
</reference>
<dbReference type="InterPro" id="IPR045180">
    <property type="entry name" value="La_dom_prot"/>
</dbReference>
<dbReference type="GO" id="GO:0010494">
    <property type="term" value="C:cytoplasmic stress granule"/>
    <property type="evidence" value="ECO:0007669"/>
    <property type="project" value="TreeGrafter"/>
</dbReference>
<proteinExistence type="predicted"/>
<feature type="region of interest" description="Disordered" evidence="5">
    <location>
        <begin position="135"/>
        <end position="157"/>
    </location>
</feature>
<dbReference type="PROSITE" id="PS50961">
    <property type="entry name" value="HTH_LA"/>
    <property type="match status" value="1"/>
</dbReference>
<dbReference type="InterPro" id="IPR036770">
    <property type="entry name" value="Ankyrin_rpt-contain_sf"/>
</dbReference>
<keyword evidence="1" id="KW-0597">Phosphoprotein</keyword>
<dbReference type="PROSITE" id="PS50088">
    <property type="entry name" value="ANK_REPEAT"/>
    <property type="match status" value="2"/>
</dbReference>
<feature type="region of interest" description="Disordered" evidence="5">
    <location>
        <begin position="34"/>
        <end position="120"/>
    </location>
</feature>
<feature type="compositionally biased region" description="Basic and acidic residues" evidence="5">
    <location>
        <begin position="684"/>
        <end position="693"/>
    </location>
</feature>
<dbReference type="OrthoDB" id="10046764at2759"/>
<protein>
    <recommendedName>
        <fullName evidence="6">HTH La-type RNA-binding domain-containing protein</fullName>
    </recommendedName>
</protein>
<dbReference type="GO" id="GO:0005829">
    <property type="term" value="C:cytosol"/>
    <property type="evidence" value="ECO:0007669"/>
    <property type="project" value="TreeGrafter"/>
</dbReference>
<dbReference type="Pfam" id="PF05383">
    <property type="entry name" value="La"/>
    <property type="match status" value="1"/>
</dbReference>
<dbReference type="InterPro" id="IPR006630">
    <property type="entry name" value="La_HTH"/>
</dbReference>
<organism evidence="7 8">
    <name type="scientific">Dissostichus mawsoni</name>
    <name type="common">Antarctic cod</name>
    <dbReference type="NCBI Taxonomy" id="36200"/>
    <lineage>
        <taxon>Eukaryota</taxon>
        <taxon>Metazoa</taxon>
        <taxon>Chordata</taxon>
        <taxon>Craniata</taxon>
        <taxon>Vertebrata</taxon>
        <taxon>Euteleostomi</taxon>
        <taxon>Actinopterygii</taxon>
        <taxon>Neopterygii</taxon>
        <taxon>Teleostei</taxon>
        <taxon>Neoteleostei</taxon>
        <taxon>Acanthomorphata</taxon>
        <taxon>Eupercaria</taxon>
        <taxon>Perciformes</taxon>
        <taxon>Notothenioidei</taxon>
        <taxon>Nototheniidae</taxon>
        <taxon>Dissostichus</taxon>
    </lineage>
</organism>
<feature type="region of interest" description="Disordered" evidence="5">
    <location>
        <begin position="478"/>
        <end position="506"/>
    </location>
</feature>